<dbReference type="InterPro" id="IPR050410">
    <property type="entry name" value="CCR4/nocturin_mRNA_transcr"/>
</dbReference>
<keyword evidence="2" id="KW-1185">Reference proteome</keyword>
<dbReference type="InterPro" id="IPR036691">
    <property type="entry name" value="Endo/exonu/phosph_ase_sf"/>
</dbReference>
<gene>
    <name evidence="1" type="ORF">HNAJ_LOCUS6944</name>
</gene>
<protein>
    <submittedName>
        <fullName evidence="3">Endo/exonuclease/phosphatase domain-containing protein</fullName>
    </submittedName>
</protein>
<organism evidence="3">
    <name type="scientific">Rodentolepis nana</name>
    <name type="common">Dwarf tapeworm</name>
    <name type="synonym">Hymenolepis nana</name>
    <dbReference type="NCBI Taxonomy" id="102285"/>
    <lineage>
        <taxon>Eukaryota</taxon>
        <taxon>Metazoa</taxon>
        <taxon>Spiralia</taxon>
        <taxon>Lophotrochozoa</taxon>
        <taxon>Platyhelminthes</taxon>
        <taxon>Cestoda</taxon>
        <taxon>Eucestoda</taxon>
        <taxon>Cyclophyllidea</taxon>
        <taxon>Hymenolepididae</taxon>
        <taxon>Rodentolepis</taxon>
    </lineage>
</organism>
<dbReference type="WBParaSite" id="HNAJ_0000694801-mRNA-1">
    <property type="protein sequence ID" value="HNAJ_0000694801-mRNA-1"/>
    <property type="gene ID" value="HNAJ_0000694801"/>
</dbReference>
<proteinExistence type="predicted"/>
<dbReference type="STRING" id="102285.A0A0R3TIQ7"/>
<evidence type="ECO:0000313" key="1">
    <source>
        <dbReference type="EMBL" id="VDO02804.1"/>
    </source>
</evidence>
<dbReference type="EMBL" id="UZAE01009223">
    <property type="protein sequence ID" value="VDO02804.1"/>
    <property type="molecule type" value="Genomic_DNA"/>
</dbReference>
<dbReference type="OrthoDB" id="412787at2759"/>
<evidence type="ECO:0000313" key="3">
    <source>
        <dbReference type="WBParaSite" id="HNAJ_0000694801-mRNA-1"/>
    </source>
</evidence>
<reference evidence="3" key="1">
    <citation type="submission" date="2017-02" db="UniProtKB">
        <authorList>
            <consortium name="WormBaseParasite"/>
        </authorList>
    </citation>
    <scope>IDENTIFICATION</scope>
</reference>
<dbReference type="PANTHER" id="PTHR12121">
    <property type="entry name" value="CARBON CATABOLITE REPRESSOR PROTEIN 4"/>
    <property type="match status" value="1"/>
</dbReference>
<accession>A0A0R3TIQ7</accession>
<dbReference type="SUPFAM" id="SSF56219">
    <property type="entry name" value="DNase I-like"/>
    <property type="match status" value="1"/>
</dbReference>
<dbReference type="PANTHER" id="PTHR12121:SF36">
    <property type="entry name" value="ENDONUCLEASE_EXONUCLEASE_PHOSPHATASE DOMAIN-CONTAINING PROTEIN"/>
    <property type="match status" value="1"/>
</dbReference>
<reference evidence="1 2" key="2">
    <citation type="submission" date="2018-11" db="EMBL/GenBank/DDBJ databases">
        <authorList>
            <consortium name="Pathogen Informatics"/>
        </authorList>
    </citation>
    <scope>NUCLEOTIDE SEQUENCE [LARGE SCALE GENOMIC DNA]</scope>
</reference>
<name>A0A0R3TIQ7_RODNA</name>
<dbReference type="Gene3D" id="3.30.1370.190">
    <property type="match status" value="1"/>
</dbReference>
<dbReference type="AlphaFoldDB" id="A0A0R3TIQ7"/>
<evidence type="ECO:0000313" key="2">
    <source>
        <dbReference type="Proteomes" id="UP000278807"/>
    </source>
</evidence>
<dbReference type="GO" id="GO:0000175">
    <property type="term" value="F:3'-5'-RNA exonuclease activity"/>
    <property type="evidence" value="ECO:0007669"/>
    <property type="project" value="TreeGrafter"/>
</dbReference>
<dbReference type="Proteomes" id="UP000278807">
    <property type="component" value="Unassembled WGS sequence"/>
</dbReference>
<sequence>MYSRTESARKVYFRHCPAPYLDHNYRYPLIYRELLAYQGDILCLQEVDTTHFQQRLSHYLQEAGGYEGRFISKLSIDASDAIEALPAVQPIETFERKVGFKGLYSFAIHIYLPL</sequence>